<evidence type="ECO:0000256" key="3">
    <source>
        <dbReference type="ARBA" id="ARBA00015972"/>
    </source>
</evidence>
<dbReference type="Gene3D" id="3.30.1360.10">
    <property type="entry name" value="RNA polymerase, RBP11-like subunit"/>
    <property type="match status" value="1"/>
</dbReference>
<comment type="catalytic activity">
    <reaction evidence="10 11">
        <text>RNA(n) + a ribonucleoside 5'-triphosphate = RNA(n+1) + diphosphate</text>
        <dbReference type="Rhea" id="RHEA:21248"/>
        <dbReference type="Rhea" id="RHEA-COMP:14527"/>
        <dbReference type="Rhea" id="RHEA-COMP:17342"/>
        <dbReference type="ChEBI" id="CHEBI:33019"/>
        <dbReference type="ChEBI" id="CHEBI:61557"/>
        <dbReference type="ChEBI" id="CHEBI:140395"/>
        <dbReference type="EC" id="2.7.7.6"/>
    </reaction>
</comment>
<proteinExistence type="inferred from homology"/>
<dbReference type="EC" id="2.7.7.6" evidence="2 11"/>
<comment type="domain">
    <text evidence="11">The N-terminal domain is essential for RNAP assembly and basal transcription, whereas the C-terminal domain is involved in interaction with transcriptional regulators and with upstream promoter elements.</text>
</comment>
<evidence type="ECO:0000313" key="14">
    <source>
        <dbReference type="EMBL" id="KKU04656.1"/>
    </source>
</evidence>
<dbReference type="GO" id="GO:0000428">
    <property type="term" value="C:DNA-directed RNA polymerase complex"/>
    <property type="evidence" value="ECO:0007669"/>
    <property type="project" value="UniProtKB-KW"/>
</dbReference>
<dbReference type="NCBIfam" id="NF003519">
    <property type="entry name" value="PRK05182.2-5"/>
    <property type="match status" value="1"/>
</dbReference>
<dbReference type="SUPFAM" id="SSF55257">
    <property type="entry name" value="RBP11-like subunits of RNA polymerase"/>
    <property type="match status" value="1"/>
</dbReference>
<evidence type="ECO:0000256" key="4">
    <source>
        <dbReference type="ARBA" id="ARBA00022478"/>
    </source>
</evidence>
<dbReference type="InterPro" id="IPR011773">
    <property type="entry name" value="DNA-dir_RpoA"/>
</dbReference>
<keyword evidence="7 11" id="KW-0804">Transcription</keyword>
<dbReference type="GO" id="GO:0003899">
    <property type="term" value="F:DNA-directed RNA polymerase activity"/>
    <property type="evidence" value="ECO:0007669"/>
    <property type="project" value="UniProtKB-UniRule"/>
</dbReference>
<dbReference type="NCBIfam" id="TIGR02027">
    <property type="entry name" value="rpoA"/>
    <property type="match status" value="1"/>
</dbReference>
<evidence type="ECO:0000256" key="1">
    <source>
        <dbReference type="ARBA" id="ARBA00007123"/>
    </source>
</evidence>
<dbReference type="Pfam" id="PF01000">
    <property type="entry name" value="RNA_pol_A_bac"/>
    <property type="match status" value="1"/>
</dbReference>
<evidence type="ECO:0000256" key="9">
    <source>
        <dbReference type="ARBA" id="ARBA00033070"/>
    </source>
</evidence>
<dbReference type="CDD" id="cd06928">
    <property type="entry name" value="RNAP_alpha_NTD"/>
    <property type="match status" value="1"/>
</dbReference>
<accession>A0A0G1M8S1</accession>
<dbReference type="GO" id="GO:0046983">
    <property type="term" value="F:protein dimerization activity"/>
    <property type="evidence" value="ECO:0007669"/>
    <property type="project" value="InterPro"/>
</dbReference>
<keyword evidence="4 11" id="KW-0240">DNA-directed RNA polymerase</keyword>
<dbReference type="InterPro" id="IPR011262">
    <property type="entry name" value="DNA-dir_RNA_pol_insert"/>
</dbReference>
<dbReference type="GO" id="GO:0005737">
    <property type="term" value="C:cytoplasm"/>
    <property type="evidence" value="ECO:0007669"/>
    <property type="project" value="UniProtKB-ARBA"/>
</dbReference>
<evidence type="ECO:0000259" key="13">
    <source>
        <dbReference type="SMART" id="SM00662"/>
    </source>
</evidence>
<evidence type="ECO:0000256" key="12">
    <source>
        <dbReference type="SAM" id="MobiDB-lite"/>
    </source>
</evidence>
<dbReference type="Pfam" id="PF03118">
    <property type="entry name" value="RNA_pol_A_CTD"/>
    <property type="match status" value="1"/>
</dbReference>
<comment type="function">
    <text evidence="11">DNA-dependent RNA polymerase catalyzes the transcription of DNA into RNA using the four ribonucleoside triphosphates as substrates.</text>
</comment>
<feature type="region of interest" description="Disordered" evidence="12">
    <location>
        <begin position="237"/>
        <end position="257"/>
    </location>
</feature>
<evidence type="ECO:0000313" key="15">
    <source>
        <dbReference type="Proteomes" id="UP000034696"/>
    </source>
</evidence>
<evidence type="ECO:0000256" key="6">
    <source>
        <dbReference type="ARBA" id="ARBA00022695"/>
    </source>
</evidence>
<dbReference type="InterPro" id="IPR011263">
    <property type="entry name" value="DNA-dir_RNA_pol_RpoA/D/Rpb3"/>
</dbReference>
<dbReference type="InterPro" id="IPR036603">
    <property type="entry name" value="RBP11-like"/>
</dbReference>
<keyword evidence="6 11" id="KW-0548">Nucleotidyltransferase</keyword>
<dbReference type="SMART" id="SM00662">
    <property type="entry name" value="RPOLD"/>
    <property type="match status" value="1"/>
</dbReference>
<dbReference type="PATRIC" id="fig|1618649.3.peg.253"/>
<dbReference type="SUPFAM" id="SSF47789">
    <property type="entry name" value="C-terminal domain of RNA polymerase alpha subunit"/>
    <property type="match status" value="1"/>
</dbReference>
<evidence type="ECO:0000256" key="8">
    <source>
        <dbReference type="ARBA" id="ARBA00032524"/>
    </source>
</evidence>
<evidence type="ECO:0000256" key="10">
    <source>
        <dbReference type="ARBA" id="ARBA00048552"/>
    </source>
</evidence>
<sequence length="326" mass="36123">MSYTISIPSRIRTVSEEENKGVYEIDSLHPGYGHTIGNSLRRVLLSSLPGVAITRVKIHGVSHEFSTIPDVKEDIILIILNLKQVRLLMHADEPQVIKISAKGVKKVVAGDFETPTQVEVMNKDLTIATLTSKDAKLEIEATVERGLGYVPREILEKEKVEVGMLTLDAVFTPIKKVNYEVENMRVGERTDYNRLRILIETDGTINPRKAIEEAVRMLIKQLEALVFDEDKAISEVPPDTAELSQEERASAESAKALDDEDPLKVRIEDLEFSSRTQNALSSAGIRTVGGLVKKSREDLLSLQGIGAKAVEEIEEALSRTGLSLKE</sequence>
<feature type="region of interest" description="Alpha N-terminal domain (alpha-NTD)" evidence="11">
    <location>
        <begin position="1"/>
        <end position="229"/>
    </location>
</feature>
<keyword evidence="5 11" id="KW-0808">Transferase</keyword>
<comment type="subunit">
    <text evidence="11">Homodimer. The RNAP catalytic core consists of 2 alpha, 1 beta, 1 beta' and 1 omega subunit. When a sigma factor is associated with the core the holoenzyme is formed, which can initiate transcription.</text>
</comment>
<dbReference type="Pfam" id="PF01193">
    <property type="entry name" value="RNA_pol_L"/>
    <property type="match status" value="1"/>
</dbReference>
<organism evidence="14 15">
    <name type="scientific">Candidatus Giovannonibacteria bacterium GW2011_GWA2_45_21</name>
    <dbReference type="NCBI Taxonomy" id="1618649"/>
    <lineage>
        <taxon>Bacteria</taxon>
        <taxon>Candidatus Giovannoniibacteriota</taxon>
    </lineage>
</organism>
<dbReference type="Proteomes" id="UP000034696">
    <property type="component" value="Unassembled WGS sequence"/>
</dbReference>
<reference evidence="14 15" key="1">
    <citation type="journal article" date="2015" name="Nature">
        <title>rRNA introns, odd ribosomes, and small enigmatic genomes across a large radiation of phyla.</title>
        <authorList>
            <person name="Brown C.T."/>
            <person name="Hug L.A."/>
            <person name="Thomas B.C."/>
            <person name="Sharon I."/>
            <person name="Castelle C.J."/>
            <person name="Singh A."/>
            <person name="Wilkins M.J."/>
            <person name="Williams K.H."/>
            <person name="Banfield J.F."/>
        </authorList>
    </citation>
    <scope>NUCLEOTIDE SEQUENCE [LARGE SCALE GENOMIC DNA]</scope>
</reference>
<dbReference type="InterPro" id="IPR036643">
    <property type="entry name" value="RNApol_insert_sf"/>
</dbReference>
<feature type="region of interest" description="Alpha C-terminal domain (alpha-CTD)" evidence="11">
    <location>
        <begin position="261"/>
        <end position="326"/>
    </location>
</feature>
<evidence type="ECO:0000256" key="5">
    <source>
        <dbReference type="ARBA" id="ARBA00022679"/>
    </source>
</evidence>
<evidence type="ECO:0000256" key="11">
    <source>
        <dbReference type="HAMAP-Rule" id="MF_00059"/>
    </source>
</evidence>
<dbReference type="AlphaFoldDB" id="A0A0G1M8S1"/>
<dbReference type="Gene3D" id="2.170.120.12">
    <property type="entry name" value="DNA-directed RNA polymerase, insert domain"/>
    <property type="match status" value="1"/>
</dbReference>
<dbReference type="NCBIfam" id="NF003513">
    <property type="entry name" value="PRK05182.1-2"/>
    <property type="match status" value="1"/>
</dbReference>
<dbReference type="GO" id="GO:0003677">
    <property type="term" value="F:DNA binding"/>
    <property type="evidence" value="ECO:0007669"/>
    <property type="project" value="UniProtKB-UniRule"/>
</dbReference>
<evidence type="ECO:0000256" key="7">
    <source>
        <dbReference type="ARBA" id="ARBA00023163"/>
    </source>
</evidence>
<dbReference type="Gene3D" id="1.10.150.20">
    <property type="entry name" value="5' to 3' exonuclease, C-terminal subdomain"/>
    <property type="match status" value="1"/>
</dbReference>
<gene>
    <name evidence="11" type="primary">rpoA</name>
    <name evidence="14" type="ORF">UX06_C0012G0011</name>
</gene>
<evidence type="ECO:0000256" key="2">
    <source>
        <dbReference type="ARBA" id="ARBA00012418"/>
    </source>
</evidence>
<dbReference type="HAMAP" id="MF_00059">
    <property type="entry name" value="RNApol_bact_RpoA"/>
    <property type="match status" value="1"/>
</dbReference>
<dbReference type="GO" id="GO:0006351">
    <property type="term" value="P:DNA-templated transcription"/>
    <property type="evidence" value="ECO:0007669"/>
    <property type="project" value="UniProtKB-UniRule"/>
</dbReference>
<dbReference type="SUPFAM" id="SSF56553">
    <property type="entry name" value="Insert subdomain of RNA polymerase alpha subunit"/>
    <property type="match status" value="1"/>
</dbReference>
<feature type="domain" description="DNA-directed RNA polymerase RpoA/D/Rpb3-type" evidence="13">
    <location>
        <begin position="20"/>
        <end position="228"/>
    </location>
</feature>
<name>A0A0G1M8S1_9BACT</name>
<comment type="caution">
    <text evidence="14">The sequence shown here is derived from an EMBL/GenBank/DDBJ whole genome shotgun (WGS) entry which is preliminary data.</text>
</comment>
<protein>
    <recommendedName>
        <fullName evidence="3 11">DNA-directed RNA polymerase subunit alpha</fullName>
        <shortName evidence="11">RNAP subunit alpha</shortName>
        <ecNumber evidence="2 11">2.7.7.6</ecNumber>
    </recommendedName>
    <alternativeName>
        <fullName evidence="9 11">RNA polymerase subunit alpha</fullName>
    </alternativeName>
    <alternativeName>
        <fullName evidence="8 11">Transcriptase subunit alpha</fullName>
    </alternativeName>
</protein>
<dbReference type="FunFam" id="2.170.120.12:FF:000001">
    <property type="entry name" value="DNA-directed RNA polymerase subunit alpha"/>
    <property type="match status" value="1"/>
</dbReference>
<comment type="similarity">
    <text evidence="1 11">Belongs to the RNA polymerase alpha chain family.</text>
</comment>
<dbReference type="EMBL" id="LCKT01000012">
    <property type="protein sequence ID" value="KKU04656.1"/>
    <property type="molecule type" value="Genomic_DNA"/>
</dbReference>
<dbReference type="InterPro" id="IPR011260">
    <property type="entry name" value="RNAP_asu_C"/>
</dbReference>